<dbReference type="EMBL" id="JAZGUE010000007">
    <property type="protein sequence ID" value="KAL2265063.1"/>
    <property type="molecule type" value="Genomic_DNA"/>
</dbReference>
<sequence>MDLFTTGPPNISSRPMWVTKFIFRVLQLILSATVIGQTGAMYSQGAWYGLQVVCIIPVTGLSTGWALAEGIALLARDGHRGIHPGANVAIDLVIWLAVIPAITLVYIVNPMYPGWGTYDYYEAKYNSSYRYNKAADGLGLAALILEGFLGAFHFVTFVIACVETNRRNSRARIVVVSNNGLVPQYVPVAAVVYPSQYQPVIYQSYQRQAQPHSAEPPSYRTQNDTPQPPRRTYQQGMVASG</sequence>
<feature type="transmembrane region" description="Helical" evidence="2">
    <location>
        <begin position="138"/>
        <end position="162"/>
    </location>
</feature>
<protein>
    <recommendedName>
        <fullName evidence="5">MARVEL domain-containing protein</fullName>
    </recommendedName>
</protein>
<comment type="caution">
    <text evidence="3">The sequence shown here is derived from an EMBL/GenBank/DDBJ whole genome shotgun (WGS) entry which is preliminary data.</text>
</comment>
<feature type="region of interest" description="Disordered" evidence="1">
    <location>
        <begin position="208"/>
        <end position="241"/>
    </location>
</feature>
<proteinExistence type="predicted"/>
<gene>
    <name evidence="3" type="ORF">VTJ83DRAFT_7573</name>
</gene>
<keyword evidence="2" id="KW-0812">Transmembrane</keyword>
<evidence type="ECO:0000256" key="2">
    <source>
        <dbReference type="SAM" id="Phobius"/>
    </source>
</evidence>
<keyword evidence="2" id="KW-1133">Transmembrane helix</keyword>
<feature type="transmembrane region" description="Helical" evidence="2">
    <location>
        <begin position="21"/>
        <end position="42"/>
    </location>
</feature>
<name>A0ABR4D411_9PEZI</name>
<accession>A0ABR4D411</accession>
<evidence type="ECO:0008006" key="5">
    <source>
        <dbReference type="Google" id="ProtNLM"/>
    </source>
</evidence>
<keyword evidence="4" id="KW-1185">Reference proteome</keyword>
<dbReference type="RefSeq" id="XP_070863790.1">
    <property type="nucleotide sequence ID" value="XM_071014410.1"/>
</dbReference>
<feature type="transmembrane region" description="Helical" evidence="2">
    <location>
        <begin position="48"/>
        <end position="68"/>
    </location>
</feature>
<organism evidence="3 4">
    <name type="scientific">Remersonia thermophila</name>
    <dbReference type="NCBI Taxonomy" id="72144"/>
    <lineage>
        <taxon>Eukaryota</taxon>
        <taxon>Fungi</taxon>
        <taxon>Dikarya</taxon>
        <taxon>Ascomycota</taxon>
        <taxon>Pezizomycotina</taxon>
        <taxon>Sordariomycetes</taxon>
        <taxon>Sordariomycetidae</taxon>
        <taxon>Sordariales</taxon>
        <taxon>Sordariales incertae sedis</taxon>
        <taxon>Remersonia</taxon>
    </lineage>
</organism>
<evidence type="ECO:0000313" key="4">
    <source>
        <dbReference type="Proteomes" id="UP001600064"/>
    </source>
</evidence>
<evidence type="ECO:0000313" key="3">
    <source>
        <dbReference type="EMBL" id="KAL2265063.1"/>
    </source>
</evidence>
<feature type="transmembrane region" description="Helical" evidence="2">
    <location>
        <begin position="88"/>
        <end position="108"/>
    </location>
</feature>
<dbReference type="Proteomes" id="UP001600064">
    <property type="component" value="Unassembled WGS sequence"/>
</dbReference>
<feature type="compositionally biased region" description="Polar residues" evidence="1">
    <location>
        <begin position="232"/>
        <end position="241"/>
    </location>
</feature>
<reference evidence="3 4" key="1">
    <citation type="journal article" date="2024" name="Commun. Biol.">
        <title>Comparative genomic analysis of thermophilic fungi reveals convergent evolutionary adaptations and gene losses.</title>
        <authorList>
            <person name="Steindorff A.S."/>
            <person name="Aguilar-Pontes M.V."/>
            <person name="Robinson A.J."/>
            <person name="Andreopoulos B."/>
            <person name="LaButti K."/>
            <person name="Kuo A."/>
            <person name="Mondo S."/>
            <person name="Riley R."/>
            <person name="Otillar R."/>
            <person name="Haridas S."/>
            <person name="Lipzen A."/>
            <person name="Grimwood J."/>
            <person name="Schmutz J."/>
            <person name="Clum A."/>
            <person name="Reid I.D."/>
            <person name="Moisan M.C."/>
            <person name="Butler G."/>
            <person name="Nguyen T.T.M."/>
            <person name="Dewar K."/>
            <person name="Conant G."/>
            <person name="Drula E."/>
            <person name="Henrissat B."/>
            <person name="Hansel C."/>
            <person name="Singer S."/>
            <person name="Hutchinson M.I."/>
            <person name="de Vries R.P."/>
            <person name="Natvig D.O."/>
            <person name="Powell A.J."/>
            <person name="Tsang A."/>
            <person name="Grigoriev I.V."/>
        </authorList>
    </citation>
    <scope>NUCLEOTIDE SEQUENCE [LARGE SCALE GENOMIC DNA]</scope>
    <source>
        <strain evidence="3 4">ATCC 22073</strain>
    </source>
</reference>
<dbReference type="GeneID" id="98129054"/>
<evidence type="ECO:0000256" key="1">
    <source>
        <dbReference type="SAM" id="MobiDB-lite"/>
    </source>
</evidence>
<keyword evidence="2" id="KW-0472">Membrane</keyword>